<comment type="caution">
    <text evidence="1">The sequence shown here is derived from an EMBL/GenBank/DDBJ whole genome shotgun (WGS) entry which is preliminary data.</text>
</comment>
<dbReference type="Proteomes" id="UP001159428">
    <property type="component" value="Unassembled WGS sequence"/>
</dbReference>
<reference evidence="1 2" key="1">
    <citation type="submission" date="2022-05" db="EMBL/GenBank/DDBJ databases">
        <authorList>
            <consortium name="Genoscope - CEA"/>
            <person name="William W."/>
        </authorList>
    </citation>
    <scope>NUCLEOTIDE SEQUENCE [LARGE SCALE GENOMIC DNA]</scope>
</reference>
<dbReference type="EMBL" id="CALNXJ010000012">
    <property type="protein sequence ID" value="CAH3109898.1"/>
    <property type="molecule type" value="Genomic_DNA"/>
</dbReference>
<dbReference type="AlphaFoldDB" id="A0AAU9WEX8"/>
<organism evidence="1 2">
    <name type="scientific">Pocillopora meandrina</name>
    <dbReference type="NCBI Taxonomy" id="46732"/>
    <lineage>
        <taxon>Eukaryota</taxon>
        <taxon>Metazoa</taxon>
        <taxon>Cnidaria</taxon>
        <taxon>Anthozoa</taxon>
        <taxon>Hexacorallia</taxon>
        <taxon>Scleractinia</taxon>
        <taxon>Astrocoeniina</taxon>
        <taxon>Pocilloporidae</taxon>
        <taxon>Pocillopora</taxon>
    </lineage>
</organism>
<keyword evidence="2" id="KW-1185">Reference proteome</keyword>
<gene>
    <name evidence="1" type="ORF">PMEA_00004101</name>
</gene>
<protein>
    <submittedName>
        <fullName evidence="1">Uncharacterized protein</fullName>
    </submittedName>
</protein>
<proteinExistence type="predicted"/>
<evidence type="ECO:0000313" key="1">
    <source>
        <dbReference type="EMBL" id="CAH3109898.1"/>
    </source>
</evidence>
<evidence type="ECO:0000313" key="2">
    <source>
        <dbReference type="Proteomes" id="UP001159428"/>
    </source>
</evidence>
<name>A0AAU9WEX8_9CNID</name>
<accession>A0AAU9WEX8</accession>
<sequence length="534" mass="59885">MATFHVQNLNALLVKFEEHINYYASIRKTSAPDVSRNIQKILSWEKGERINAQQQPEGNKITKVENVIEKCVDFLESLSSGNPAQVMKQCLSIASSVTVLVGGPYGAAAVAICSILTSIFSANSLKEPDLMTVFTTIVHAELLKFNGELKRQTFEGLKSRVKIMNACLKELLGPSNLTELPDKALYETDFPQFIGEVAYNFLKGRDMDSKEEEVNNYLTSMVIYCNAQTALFLLLTNILATFQSTGRETNMIKRLMDTQVQDAQEKLGFLSEEKYLRKSALFAIGAHTGKSITEDDLRKVVNIRHFGKCRHLPGYDIIEGFRGGLGMPKIPETLVELFQGGSVRGPKGIIHRYPQPQTKGDHHYFQLINHSHVPVRVECGMAGNDVNRLRFCQNVPPYSSYERVATESMWWTFSTGGVFTMYLSGEITSSETRNLKVFEFALSNPVVGLCGSAILEKDPQLSVHTGEDCWKQMGCNPSPPIYFEHCDKYYVVHGGHTWSFLRGGVLDFPGKNGCRTWRFVIQEYDPLEDLEAGP</sequence>